<feature type="signal peptide" evidence="1">
    <location>
        <begin position="1"/>
        <end position="32"/>
    </location>
</feature>
<dbReference type="EMBL" id="CP000806">
    <property type="protein sequence ID" value="ACB51028.1"/>
    <property type="molecule type" value="Genomic_DNA"/>
</dbReference>
<proteinExistence type="predicted"/>
<reference evidence="2 3" key="1">
    <citation type="journal article" date="2008" name="Proc. Natl. Acad. Sci. U.S.A.">
        <title>The genome of Cyanothece 51142, a unicellular diazotrophic cyanobacterium important in the marine nitrogen cycle.</title>
        <authorList>
            <person name="Welsh E.A."/>
            <person name="Liberton M."/>
            <person name="Stoeckel J."/>
            <person name="Loh T."/>
            <person name="Elvitigala T."/>
            <person name="Wang C."/>
            <person name="Wollam A."/>
            <person name="Fulton R.S."/>
            <person name="Clifton S.W."/>
            <person name="Jacobs J.M."/>
            <person name="Aurora R."/>
            <person name="Ghosh B.K."/>
            <person name="Sherman L.A."/>
            <person name="Smith R.D."/>
            <person name="Wilson R.K."/>
            <person name="Pakrasi H.B."/>
        </authorList>
    </citation>
    <scope>NUCLEOTIDE SEQUENCE [LARGE SCALE GENOMIC DNA]</scope>
    <source>
        <strain evidence="3">ATCC 51142 / BH68</strain>
    </source>
</reference>
<name>B1WYL1_CROS5</name>
<dbReference type="InterPro" id="IPR025478">
    <property type="entry name" value="COP23"/>
</dbReference>
<organism evidence="2 3">
    <name type="scientific">Crocosphaera subtropica (strain ATCC 51142 / BH68)</name>
    <name type="common">Cyanothece sp. (strain ATCC 51142)</name>
    <dbReference type="NCBI Taxonomy" id="43989"/>
    <lineage>
        <taxon>Bacteria</taxon>
        <taxon>Bacillati</taxon>
        <taxon>Cyanobacteriota</taxon>
        <taxon>Cyanophyceae</taxon>
        <taxon>Oscillatoriophycideae</taxon>
        <taxon>Chroococcales</taxon>
        <taxon>Aphanothecaceae</taxon>
        <taxon>Crocosphaera</taxon>
        <taxon>Crocosphaera subtropica</taxon>
    </lineage>
</organism>
<feature type="chain" id="PRO_5002770520" evidence="1">
    <location>
        <begin position="33"/>
        <end position="257"/>
    </location>
</feature>
<evidence type="ECO:0000256" key="1">
    <source>
        <dbReference type="SAM" id="SignalP"/>
    </source>
</evidence>
<evidence type="ECO:0000313" key="3">
    <source>
        <dbReference type="Proteomes" id="UP000001203"/>
    </source>
</evidence>
<gene>
    <name evidence="2" type="ordered locus">cce_1678</name>
</gene>
<dbReference type="Pfam" id="PF14218">
    <property type="entry name" value="COP23"/>
    <property type="match status" value="1"/>
</dbReference>
<dbReference type="Proteomes" id="UP000001203">
    <property type="component" value="Chromosome circular"/>
</dbReference>
<dbReference type="AlphaFoldDB" id="B1WYL1"/>
<dbReference type="KEGG" id="cyt:cce_1678"/>
<dbReference type="HOGENOM" id="CLU_092339_0_0_3"/>
<sequence length="257" mass="27828">MEVKMVNNSVKFIALGTLAAVGALGFVSEAQAQHFKYPETRMVSEGSPSPVDWDGNPGPRAFERTIRKVAFECVPQADGSYATEERVVEITFNPAKAAPVGSTFDPHNPYSGGVYSREDVSTQYIALGELTGQPMILWTEDRPSSHPDGVYTPQSRCETVSARLTNLAYAFGETTPVGVAQAFTERMATGIVNGERVIFMSYDPENVSTDNVVFTLKPENGLTFAEAQRTLAQFNNSISPAIGGLEEDPAKLPPIVE</sequence>
<accession>B1WYL1</accession>
<evidence type="ECO:0000313" key="2">
    <source>
        <dbReference type="EMBL" id="ACB51028.1"/>
    </source>
</evidence>
<keyword evidence="1" id="KW-0732">Signal</keyword>
<protein>
    <submittedName>
        <fullName evidence="2">Uncharacterized protein</fullName>
    </submittedName>
</protein>
<dbReference type="eggNOG" id="ENOG50332T1">
    <property type="taxonomic scope" value="Bacteria"/>
</dbReference>
<keyword evidence="3" id="KW-1185">Reference proteome</keyword>